<keyword evidence="7 16" id="KW-0547">Nucleotide-binding</keyword>
<evidence type="ECO:0000256" key="7">
    <source>
        <dbReference type="ARBA" id="ARBA00022741"/>
    </source>
</evidence>
<dbReference type="Pfam" id="PF17854">
    <property type="entry name" value="FtsK_alpha"/>
    <property type="match status" value="1"/>
</dbReference>
<dbReference type="InterPro" id="IPR027417">
    <property type="entry name" value="P-loop_NTPase"/>
</dbReference>
<evidence type="ECO:0000256" key="18">
    <source>
        <dbReference type="SAM" id="MobiDB-lite"/>
    </source>
</evidence>
<keyword evidence="9 16" id="KW-0067">ATP-binding</keyword>
<feature type="transmembrane region" description="Helical" evidence="19">
    <location>
        <begin position="164"/>
        <end position="186"/>
    </location>
</feature>
<dbReference type="Proteomes" id="UP001243757">
    <property type="component" value="Unassembled WGS sequence"/>
</dbReference>
<comment type="function">
    <text evidence="14">Essential cell division protein that coordinates cell division and chromosome segregation. The N-terminus is involved in assembly of the cell-division machinery. The C-terminus functions as a DNA motor that moves dsDNA in an ATP-dependent manner towards the dif recombination site, which is located within the replication terminus region. Translocation stops specifically at Xer-dif sites, where FtsK interacts with the Xer recombinase, allowing activation of chromosome unlinking by recombination. FtsK orienting polar sequences (KOPS) guide the direction of DNA translocation. FtsK can remove proteins from DNA as it translocates, but translocation stops specifically at XerCD-dif site, thereby preventing removal of XerC and XerD from dif.</text>
</comment>
<dbReference type="Pfam" id="PF01580">
    <property type="entry name" value="FtsK_SpoIIIE"/>
    <property type="match status" value="1"/>
</dbReference>
<evidence type="ECO:0000256" key="13">
    <source>
        <dbReference type="ARBA" id="ARBA00023306"/>
    </source>
</evidence>
<evidence type="ECO:0000256" key="2">
    <source>
        <dbReference type="ARBA" id="ARBA00006474"/>
    </source>
</evidence>
<proteinExistence type="inferred from homology"/>
<dbReference type="Gene3D" id="3.40.50.300">
    <property type="entry name" value="P-loop containing nucleotide triphosphate hydrolases"/>
    <property type="match status" value="1"/>
</dbReference>
<keyword evidence="22" id="KW-1185">Reference proteome</keyword>
<evidence type="ECO:0000313" key="21">
    <source>
        <dbReference type="EMBL" id="MDK3019916.1"/>
    </source>
</evidence>
<dbReference type="CDD" id="cd01127">
    <property type="entry name" value="TrwB_TraG_TraD_VirD4"/>
    <property type="match status" value="1"/>
</dbReference>
<feature type="compositionally biased region" description="Basic and acidic residues" evidence="18">
    <location>
        <begin position="357"/>
        <end position="367"/>
    </location>
</feature>
<dbReference type="EMBL" id="JASNJD010000019">
    <property type="protein sequence ID" value="MDK3019916.1"/>
    <property type="molecule type" value="Genomic_DNA"/>
</dbReference>
<feature type="compositionally biased region" description="Low complexity" evidence="18">
    <location>
        <begin position="336"/>
        <end position="351"/>
    </location>
</feature>
<comment type="subunit">
    <text evidence="15">Homohexamer. Forms a ring that surrounds DNA.</text>
</comment>
<evidence type="ECO:0000256" key="14">
    <source>
        <dbReference type="ARBA" id="ARBA00024784"/>
    </source>
</evidence>
<evidence type="ECO:0000256" key="16">
    <source>
        <dbReference type="PROSITE-ProRule" id="PRU00289"/>
    </source>
</evidence>
<feature type="transmembrane region" description="Helical" evidence="19">
    <location>
        <begin position="68"/>
        <end position="96"/>
    </location>
</feature>
<dbReference type="SMART" id="SM00843">
    <property type="entry name" value="Ftsk_gamma"/>
    <property type="match status" value="1"/>
</dbReference>
<feature type="region of interest" description="Disordered" evidence="18">
    <location>
        <begin position="279"/>
        <end position="314"/>
    </location>
</feature>
<dbReference type="RefSeq" id="WP_284482685.1">
    <property type="nucleotide sequence ID" value="NZ_JASNJD010000019.1"/>
</dbReference>
<dbReference type="InterPro" id="IPR050206">
    <property type="entry name" value="FtsK/SpoIIIE/SftA"/>
</dbReference>
<dbReference type="SUPFAM" id="SSF52540">
    <property type="entry name" value="P-loop containing nucleoside triphosphate hydrolases"/>
    <property type="match status" value="1"/>
</dbReference>
<dbReference type="Gene3D" id="1.10.10.10">
    <property type="entry name" value="Winged helix-like DNA-binding domain superfamily/Winged helix DNA-binding domain"/>
    <property type="match status" value="1"/>
</dbReference>
<evidence type="ECO:0000256" key="19">
    <source>
        <dbReference type="SAM" id="Phobius"/>
    </source>
</evidence>
<dbReference type="PANTHER" id="PTHR22683:SF41">
    <property type="entry name" value="DNA TRANSLOCASE FTSK"/>
    <property type="match status" value="1"/>
</dbReference>
<evidence type="ECO:0000313" key="22">
    <source>
        <dbReference type="Proteomes" id="UP001243757"/>
    </source>
</evidence>
<dbReference type="PANTHER" id="PTHR22683">
    <property type="entry name" value="SPORULATION PROTEIN RELATED"/>
    <property type="match status" value="1"/>
</dbReference>
<evidence type="ECO:0000256" key="17">
    <source>
        <dbReference type="SAM" id="Coils"/>
    </source>
</evidence>
<keyword evidence="10 19" id="KW-1133">Transmembrane helix</keyword>
<evidence type="ECO:0000256" key="1">
    <source>
        <dbReference type="ARBA" id="ARBA00004651"/>
    </source>
</evidence>
<comment type="similarity">
    <text evidence="2">Belongs to the FtsK/SpoIIIE/SftA family.</text>
</comment>
<gene>
    <name evidence="21" type="ORF">QO033_19725</name>
</gene>
<evidence type="ECO:0000256" key="3">
    <source>
        <dbReference type="ARBA" id="ARBA00020887"/>
    </source>
</evidence>
<dbReference type="Pfam" id="PF13491">
    <property type="entry name" value="FtsK_4TM"/>
    <property type="match status" value="1"/>
</dbReference>
<keyword evidence="11" id="KW-0238">DNA-binding</keyword>
<evidence type="ECO:0000256" key="12">
    <source>
        <dbReference type="ARBA" id="ARBA00023136"/>
    </source>
</evidence>
<keyword evidence="8" id="KW-0159">Chromosome partition</keyword>
<dbReference type="InterPro" id="IPR003593">
    <property type="entry name" value="AAA+_ATPase"/>
</dbReference>
<keyword evidence="6 19" id="KW-0812">Transmembrane</keyword>
<reference evidence="21 22" key="1">
    <citation type="submission" date="2023-05" db="EMBL/GenBank/DDBJ databases">
        <title>Pseudodonghicola sp. nov.</title>
        <authorList>
            <person name="Huang J."/>
        </authorList>
    </citation>
    <scope>NUCLEOTIDE SEQUENCE [LARGE SCALE GENOMIC DNA]</scope>
    <source>
        <strain evidence="21 22">IC7</strain>
    </source>
</reference>
<dbReference type="InterPro" id="IPR041027">
    <property type="entry name" value="FtsK_alpha"/>
</dbReference>
<keyword evidence="5" id="KW-0132">Cell division</keyword>
<feature type="transmembrane region" description="Helical" evidence="19">
    <location>
        <begin position="108"/>
        <end position="129"/>
    </location>
</feature>
<dbReference type="Pfam" id="PF09397">
    <property type="entry name" value="FtsK_gamma"/>
    <property type="match status" value="1"/>
</dbReference>
<keyword evidence="4" id="KW-1003">Cell membrane</keyword>
<feature type="region of interest" description="Disordered" evidence="18">
    <location>
        <begin position="499"/>
        <end position="589"/>
    </location>
</feature>
<dbReference type="InterPro" id="IPR036390">
    <property type="entry name" value="WH_DNA-bd_sf"/>
</dbReference>
<evidence type="ECO:0000256" key="8">
    <source>
        <dbReference type="ARBA" id="ARBA00022829"/>
    </source>
</evidence>
<dbReference type="InterPro" id="IPR018541">
    <property type="entry name" value="Ftsk_gamma"/>
</dbReference>
<sequence length="1138" mass="121367">MAYHTRSRDPLLDSNMQAAIEKRGKELIGIVLICIGLAAAAMIGSYTPDDPNWMVSTDAPVQNWLGRFGASVAAPLFMVVGGGSWGLAIALIGWGLRYALHRGEERALSRLIFAPIAIAVGSVYAATLVPSAAWSATHSFGLGGLFGDTVVAALLTLLPLGSHFAVKLMSLLTAVAMLGMGAYVLGFTRPEIARALRFVLIGVVMVYGFLVNLLGKGGVSAAQAARKQVGDFAAHRSARREKAAAEKAYRQQLAADAEAARAAQELAAAEAEAEALFEDPYPEPAPQPVQRSAPIPVHRPQPAMEPQPTPAPRAAAPIQHAAPHYSAAVQQATPVQPQAPAPVAAPAVAAPVPAPEAPRRAAQSEERTGFLARMPSLLRRAEPAPMPEPELVEPEMSAAEQDMPGDDRIRAKIADAIRARSGAPAPVEPDPSRPLTKGRGRGPDPLLLNPLRHGNVLPPEPPVTAAQAVLPPEPPLSAAAPYVAVQPTVADAPVAPPVQAVAPQPAPAPIQAPTHVSTQAPMAAPQLAPSPAPQAAPMPPAQEHDQDYSDDTGYAEYAAPEQPAQPAPPVYRAQPAEAPQADRPAPQPVAQPMAVPLAEPRKVVQPLNRKPVQPSRRAQAEAQPALAFEEHHHDFELPPLNLLTNPAEIERHYLSDEALEENARMLENVLDDYGVKGEIVSVRPGPVVTMYELEPAPGLKASRVIGLADDIARSMSALSARVSTVPGRSVIGIELPNENREKVVLREILAARDFGDSKMSLPLALGKDIGGDAVVANLAKMPHLLIAGTTGSGKSVAINTMILSLLYKLTPEECRLIMIDPKMLELSVYDGIPHLLSPVVTDPKKAVVALKWTVGEMEDRYRKMSKMGVRNIEGYNGRVREALSKGEMFSRTVQTGFDDETGEPVFETEEFQPVALPYIVVIVDEMADLMMVAGKEIEACIQRLAQMARASGIHLIMATQRPSVDVITGTIKANFPTRISFQVTSKVDSRTILGEQGAEQLLGMGDMLYMAGGAKITRCHGPFVSDEEVEEVVTHLKQFGPPDYVGNVLDGPDEEKAESIDAVLGLSTGGNTDGEDALYDAAVQVVIKDRKCSTSYIQRKLAIGYNKAARLVEQMEDEGLVSPANHVGKREILVPEQQ</sequence>
<comment type="subcellular location">
    <subcellularLocation>
        <location evidence="1">Cell membrane</location>
        <topology evidence="1">Multi-pass membrane protein</topology>
    </subcellularLocation>
</comment>
<feature type="domain" description="FtsK" evidence="20">
    <location>
        <begin position="771"/>
        <end position="990"/>
    </location>
</feature>
<dbReference type="InterPro" id="IPR025199">
    <property type="entry name" value="FtsK_4TM"/>
</dbReference>
<evidence type="ECO:0000256" key="11">
    <source>
        <dbReference type="ARBA" id="ARBA00023125"/>
    </source>
</evidence>
<evidence type="ECO:0000256" key="9">
    <source>
        <dbReference type="ARBA" id="ARBA00022840"/>
    </source>
</evidence>
<protein>
    <recommendedName>
        <fullName evidence="3">DNA translocase FtsK</fullName>
    </recommendedName>
</protein>
<organism evidence="21 22">
    <name type="scientific">Pseudodonghicola flavimaris</name>
    <dbReference type="NCBI Taxonomy" id="3050036"/>
    <lineage>
        <taxon>Bacteria</taxon>
        <taxon>Pseudomonadati</taxon>
        <taxon>Pseudomonadota</taxon>
        <taxon>Alphaproteobacteria</taxon>
        <taxon>Rhodobacterales</taxon>
        <taxon>Paracoccaceae</taxon>
        <taxon>Pseudodonghicola</taxon>
    </lineage>
</organism>
<evidence type="ECO:0000256" key="15">
    <source>
        <dbReference type="ARBA" id="ARBA00025923"/>
    </source>
</evidence>
<evidence type="ECO:0000259" key="20">
    <source>
        <dbReference type="PROSITE" id="PS50901"/>
    </source>
</evidence>
<dbReference type="SUPFAM" id="SSF46785">
    <property type="entry name" value="Winged helix' DNA-binding domain"/>
    <property type="match status" value="1"/>
</dbReference>
<dbReference type="SMART" id="SM00382">
    <property type="entry name" value="AAA"/>
    <property type="match status" value="1"/>
</dbReference>
<feature type="region of interest" description="Disordered" evidence="18">
    <location>
        <begin position="336"/>
        <end position="367"/>
    </location>
</feature>
<feature type="compositionally biased region" description="Pro residues" evidence="18">
    <location>
        <begin position="528"/>
        <end position="540"/>
    </location>
</feature>
<evidence type="ECO:0000256" key="6">
    <source>
        <dbReference type="ARBA" id="ARBA00022692"/>
    </source>
</evidence>
<dbReference type="InterPro" id="IPR036388">
    <property type="entry name" value="WH-like_DNA-bd_sf"/>
</dbReference>
<dbReference type="Gene3D" id="3.30.980.40">
    <property type="match status" value="1"/>
</dbReference>
<feature type="transmembrane region" description="Helical" evidence="19">
    <location>
        <begin position="27"/>
        <end position="48"/>
    </location>
</feature>
<comment type="caution">
    <text evidence="21">The sequence shown here is derived from an EMBL/GenBank/DDBJ whole genome shotgun (WGS) entry which is preliminary data.</text>
</comment>
<evidence type="ECO:0000256" key="10">
    <source>
        <dbReference type="ARBA" id="ARBA00022989"/>
    </source>
</evidence>
<keyword evidence="13" id="KW-0131">Cell cycle</keyword>
<accession>A0ABT7F5N3</accession>
<evidence type="ECO:0000256" key="5">
    <source>
        <dbReference type="ARBA" id="ARBA00022618"/>
    </source>
</evidence>
<keyword evidence="12 19" id="KW-0472">Membrane</keyword>
<feature type="transmembrane region" description="Helical" evidence="19">
    <location>
        <begin position="198"/>
        <end position="215"/>
    </location>
</feature>
<dbReference type="PROSITE" id="PS50901">
    <property type="entry name" value="FTSK"/>
    <property type="match status" value="1"/>
</dbReference>
<feature type="compositionally biased region" description="Low complexity" evidence="18">
    <location>
        <begin position="511"/>
        <end position="527"/>
    </location>
</feature>
<feature type="binding site" evidence="16">
    <location>
        <begin position="788"/>
        <end position="795"/>
    </location>
    <ligand>
        <name>ATP</name>
        <dbReference type="ChEBI" id="CHEBI:30616"/>
    </ligand>
</feature>
<dbReference type="InterPro" id="IPR002543">
    <property type="entry name" value="FtsK_dom"/>
</dbReference>
<evidence type="ECO:0000256" key="4">
    <source>
        <dbReference type="ARBA" id="ARBA00022475"/>
    </source>
</evidence>
<feature type="compositionally biased region" description="Pro residues" evidence="18">
    <location>
        <begin position="297"/>
        <end position="311"/>
    </location>
</feature>
<feature type="region of interest" description="Disordered" evidence="18">
    <location>
        <begin position="419"/>
        <end position="445"/>
    </location>
</feature>
<feature type="coiled-coil region" evidence="17">
    <location>
        <begin position="252"/>
        <end position="279"/>
    </location>
</feature>
<keyword evidence="17" id="KW-0175">Coiled coil</keyword>
<name>A0ABT7F5N3_9RHOB</name>